<dbReference type="InterPro" id="IPR029044">
    <property type="entry name" value="Nucleotide-diphossugar_trans"/>
</dbReference>
<evidence type="ECO:0000313" key="5">
    <source>
        <dbReference type="WBParaSite" id="NBR_0000238801-mRNA-1"/>
    </source>
</evidence>
<evidence type="ECO:0000256" key="2">
    <source>
        <dbReference type="ARBA" id="ARBA00038934"/>
    </source>
</evidence>
<dbReference type="GO" id="GO:0008466">
    <property type="term" value="F:glycogenin glucosyltransferase activity"/>
    <property type="evidence" value="ECO:0007669"/>
    <property type="project" value="UniProtKB-EC"/>
</dbReference>
<name>A0A0N4XIN6_NIPBR</name>
<dbReference type="WBParaSite" id="NBR_0000238801-mRNA-1">
    <property type="protein sequence ID" value="NBR_0000238801-mRNA-1"/>
    <property type="gene ID" value="NBR_0000238801"/>
</dbReference>
<protein>
    <recommendedName>
        <fullName evidence="2">glycogenin glucosyltransferase</fullName>
        <ecNumber evidence="2">2.4.1.186</ecNumber>
    </recommendedName>
</protein>
<evidence type="ECO:0000256" key="1">
    <source>
        <dbReference type="ARBA" id="ARBA00038162"/>
    </source>
</evidence>
<dbReference type="InterPro" id="IPR002495">
    <property type="entry name" value="Glyco_trans_8"/>
</dbReference>
<reference evidence="5" key="1">
    <citation type="submission" date="2017-02" db="UniProtKB">
        <authorList>
            <consortium name="WormBaseParasite"/>
        </authorList>
    </citation>
    <scope>IDENTIFICATION</scope>
</reference>
<dbReference type="Gene3D" id="3.90.550.10">
    <property type="entry name" value="Spore Coat Polysaccharide Biosynthesis Protein SpsA, Chain A"/>
    <property type="match status" value="1"/>
</dbReference>
<keyword evidence="4" id="KW-1185">Reference proteome</keyword>
<comment type="similarity">
    <text evidence="1">Belongs to the glycosyltransferase 8 family. Glycogenin subfamily.</text>
</comment>
<dbReference type="GO" id="GO:0005978">
    <property type="term" value="P:glycogen biosynthetic process"/>
    <property type="evidence" value="ECO:0007669"/>
    <property type="project" value="UniProtKB-ARBA"/>
</dbReference>
<dbReference type="AlphaFoldDB" id="A0A0N4XIN6"/>
<evidence type="ECO:0000313" key="3">
    <source>
        <dbReference type="EMBL" id="VDL65978.1"/>
    </source>
</evidence>
<proteinExistence type="inferred from homology"/>
<reference evidence="3 4" key="2">
    <citation type="submission" date="2018-11" db="EMBL/GenBank/DDBJ databases">
        <authorList>
            <consortium name="Pathogen Informatics"/>
        </authorList>
    </citation>
    <scope>NUCLEOTIDE SEQUENCE [LARGE SCALE GENOMIC DNA]</scope>
</reference>
<organism evidence="5">
    <name type="scientific">Nippostrongylus brasiliensis</name>
    <name type="common">Rat hookworm</name>
    <dbReference type="NCBI Taxonomy" id="27835"/>
    <lineage>
        <taxon>Eukaryota</taxon>
        <taxon>Metazoa</taxon>
        <taxon>Ecdysozoa</taxon>
        <taxon>Nematoda</taxon>
        <taxon>Chromadorea</taxon>
        <taxon>Rhabditida</taxon>
        <taxon>Rhabditina</taxon>
        <taxon>Rhabditomorpha</taxon>
        <taxon>Strongyloidea</taxon>
        <taxon>Heligmosomidae</taxon>
        <taxon>Nippostrongylus</taxon>
    </lineage>
</organism>
<dbReference type="SUPFAM" id="SSF53448">
    <property type="entry name" value="Nucleotide-diphospho-sugar transferases"/>
    <property type="match status" value="1"/>
</dbReference>
<dbReference type="OMA" id="HNIEVRR"/>
<dbReference type="Proteomes" id="UP000271162">
    <property type="component" value="Unassembled WGS sequence"/>
</dbReference>
<gene>
    <name evidence="3" type="ORF">NBR_LOCUS2389</name>
</gene>
<dbReference type="Pfam" id="PF01501">
    <property type="entry name" value="Glyco_transf_8"/>
    <property type="match status" value="1"/>
</dbReference>
<dbReference type="EC" id="2.4.1.186" evidence="2"/>
<evidence type="ECO:0000313" key="4">
    <source>
        <dbReference type="Proteomes" id="UP000271162"/>
    </source>
</evidence>
<dbReference type="STRING" id="27835.A0A0N4XIN6"/>
<dbReference type="PANTHER" id="PTHR11183">
    <property type="entry name" value="GLYCOGENIN SUBFAMILY MEMBER"/>
    <property type="match status" value="1"/>
</dbReference>
<sequence length="226" mass="26426">MHGWHHSAYRLKTLAMPVPYVLLVTENVSNSSIEELKSHNIEVRRTSLFTVPHAKKAAKYHYTKLRLWSLIEYDVVLYIDLDALPMRDLLPFFSCGSFCATFRHSDKFNAGMLVLKPNLTVYEDLISQAPLLPTYDGGDQGFLNSYFHELKFTPTFDHNRPDQQLYNSAQRRLSSEFNYDIGVYYLNGGRLLVEPAIIHYTMGPTKPWLWWTYPLFDLNEHWSKTR</sequence>
<accession>A0A0N4XIN6</accession>
<dbReference type="EMBL" id="UYSL01002678">
    <property type="protein sequence ID" value="VDL65978.1"/>
    <property type="molecule type" value="Genomic_DNA"/>
</dbReference>
<dbReference type="InterPro" id="IPR050587">
    <property type="entry name" value="GNT1/Glycosyltrans_8"/>
</dbReference>